<feature type="transmembrane region" description="Helical" evidence="1">
    <location>
        <begin position="222"/>
        <end position="246"/>
    </location>
</feature>
<dbReference type="RefSeq" id="WP_025047601.1">
    <property type="nucleotide sequence ID" value="NZ_QBKU01000017.1"/>
</dbReference>
<feature type="transmembrane region" description="Helical" evidence="1">
    <location>
        <begin position="7"/>
        <end position="25"/>
    </location>
</feature>
<keyword evidence="1" id="KW-0472">Membrane</keyword>
<evidence type="ECO:0000313" key="3">
    <source>
        <dbReference type="Proteomes" id="UP000244092"/>
    </source>
</evidence>
<accession>A0A2T6C4Z1</accession>
<feature type="transmembrane region" description="Helical" evidence="1">
    <location>
        <begin position="79"/>
        <end position="99"/>
    </location>
</feature>
<protein>
    <submittedName>
        <fullName evidence="2">Uncharacterized protein</fullName>
    </submittedName>
</protein>
<feature type="transmembrane region" description="Helical" evidence="1">
    <location>
        <begin position="31"/>
        <end position="58"/>
    </location>
</feature>
<keyword evidence="1" id="KW-0812">Transmembrane</keyword>
<comment type="caution">
    <text evidence="2">The sequence shown here is derived from an EMBL/GenBank/DDBJ whole genome shotgun (WGS) entry which is preliminary data.</text>
</comment>
<dbReference type="Proteomes" id="UP000244092">
    <property type="component" value="Unassembled WGS sequence"/>
</dbReference>
<sequence length="260" mass="28240">MTSKATNAFGVMLVVTCSLYLWARLYTLTDWGLLALGPLAALLFTGLFWASAAVFRASITVAVKGGSPLAWLVTGKLRAILGAATFTVLAVPLLAWHVISSTYPELLLLALLCFSAALVFSFSERKFLDHLTPPFARMTALSTGTLVVAGFFIPVLAWADWNFAAHSGEIRTVGLEQALELGLEQMPERGGWVAEIMAPLYALEYGKLWFVVQTGTPKWFSFWYSIDAALISVFAARTSAVLMSFVSVEKGGIDDRNITS</sequence>
<feature type="transmembrane region" description="Helical" evidence="1">
    <location>
        <begin position="105"/>
        <end position="123"/>
    </location>
</feature>
<gene>
    <name evidence="2" type="ORF">C8N31_11718</name>
</gene>
<feature type="transmembrane region" description="Helical" evidence="1">
    <location>
        <begin position="135"/>
        <end position="159"/>
    </location>
</feature>
<evidence type="ECO:0000256" key="1">
    <source>
        <dbReference type="SAM" id="Phobius"/>
    </source>
</evidence>
<reference evidence="2 3" key="1">
    <citation type="submission" date="2018-04" db="EMBL/GenBank/DDBJ databases">
        <title>Genomic Encyclopedia of Archaeal and Bacterial Type Strains, Phase II (KMG-II): from individual species to whole genera.</title>
        <authorList>
            <person name="Goeker M."/>
        </authorList>
    </citation>
    <scope>NUCLEOTIDE SEQUENCE [LARGE SCALE GENOMIC DNA]</scope>
    <source>
        <strain evidence="2 3">DSM 12244</strain>
    </source>
</reference>
<dbReference type="AlphaFoldDB" id="A0A2T6C4Z1"/>
<evidence type="ECO:0000313" key="2">
    <source>
        <dbReference type="EMBL" id="PTX63384.1"/>
    </source>
</evidence>
<organism evidence="2 3">
    <name type="scientific">Sulfitobacter mediterraneus</name>
    <dbReference type="NCBI Taxonomy" id="83219"/>
    <lineage>
        <taxon>Bacteria</taxon>
        <taxon>Pseudomonadati</taxon>
        <taxon>Pseudomonadota</taxon>
        <taxon>Alphaproteobacteria</taxon>
        <taxon>Rhodobacterales</taxon>
        <taxon>Roseobacteraceae</taxon>
        <taxon>Sulfitobacter</taxon>
    </lineage>
</organism>
<keyword evidence="1" id="KW-1133">Transmembrane helix</keyword>
<name>A0A2T6C4Z1_9RHOB</name>
<proteinExistence type="predicted"/>
<dbReference type="EMBL" id="QBKU01000017">
    <property type="protein sequence ID" value="PTX63384.1"/>
    <property type="molecule type" value="Genomic_DNA"/>
</dbReference>